<accession>A0A835UWG6</accession>
<name>A0A835UWG6_VANPL</name>
<dbReference type="Proteomes" id="UP000639772">
    <property type="component" value="Chromosome 7"/>
</dbReference>
<organism evidence="1 2">
    <name type="scientific">Vanilla planifolia</name>
    <name type="common">Vanilla</name>
    <dbReference type="NCBI Taxonomy" id="51239"/>
    <lineage>
        <taxon>Eukaryota</taxon>
        <taxon>Viridiplantae</taxon>
        <taxon>Streptophyta</taxon>
        <taxon>Embryophyta</taxon>
        <taxon>Tracheophyta</taxon>
        <taxon>Spermatophyta</taxon>
        <taxon>Magnoliopsida</taxon>
        <taxon>Liliopsida</taxon>
        <taxon>Asparagales</taxon>
        <taxon>Orchidaceae</taxon>
        <taxon>Vanilloideae</taxon>
        <taxon>Vanilleae</taxon>
        <taxon>Vanilla</taxon>
    </lineage>
</organism>
<evidence type="ECO:0000313" key="2">
    <source>
        <dbReference type="Proteomes" id="UP000639772"/>
    </source>
</evidence>
<evidence type="ECO:0000313" key="1">
    <source>
        <dbReference type="EMBL" id="KAG0474311.1"/>
    </source>
</evidence>
<dbReference type="AlphaFoldDB" id="A0A835UWG6"/>
<sequence>MDMEITNSVLELPIQHDAIVPNSVAHLGKDFVLDCQREQIFAKHWSHKCKELDPNVEDGLRGQNQQIIKSMGRWWFLLIHCPQWSFLNGYWDITHKEILKDVDYVFTIAHMLTCRHKILIVLFPQVKGKEAHC</sequence>
<reference evidence="1 2" key="1">
    <citation type="journal article" date="2020" name="Nat. Food">
        <title>A phased Vanilla planifolia genome enables genetic improvement of flavour and production.</title>
        <authorList>
            <person name="Hasing T."/>
            <person name="Tang H."/>
            <person name="Brym M."/>
            <person name="Khazi F."/>
            <person name="Huang T."/>
            <person name="Chambers A.H."/>
        </authorList>
    </citation>
    <scope>NUCLEOTIDE SEQUENCE [LARGE SCALE GENOMIC DNA]</scope>
    <source>
        <tissue evidence="1">Leaf</tissue>
    </source>
</reference>
<proteinExistence type="predicted"/>
<comment type="caution">
    <text evidence="1">The sequence shown here is derived from an EMBL/GenBank/DDBJ whole genome shotgun (WGS) entry which is preliminary data.</text>
</comment>
<gene>
    <name evidence="1" type="ORF">HPP92_013997</name>
</gene>
<protein>
    <submittedName>
        <fullName evidence="1">Uncharacterized protein</fullName>
    </submittedName>
</protein>
<dbReference type="EMBL" id="JADCNM010000007">
    <property type="protein sequence ID" value="KAG0474311.1"/>
    <property type="molecule type" value="Genomic_DNA"/>
</dbReference>